<evidence type="ECO:0000256" key="3">
    <source>
        <dbReference type="ARBA" id="ARBA00011738"/>
    </source>
</evidence>
<feature type="transmembrane region" description="Helical" evidence="9">
    <location>
        <begin position="255"/>
        <end position="274"/>
    </location>
</feature>
<keyword evidence="4 9" id="KW-0812">Transmembrane</keyword>
<evidence type="ECO:0000256" key="8">
    <source>
        <dbReference type="ARBA" id="ARBA00023136"/>
    </source>
</evidence>
<feature type="transmembrane region" description="Helical" evidence="9">
    <location>
        <begin position="160"/>
        <end position="178"/>
    </location>
</feature>
<dbReference type="Pfam" id="PF00520">
    <property type="entry name" value="Ion_trans"/>
    <property type="match status" value="2"/>
</dbReference>
<evidence type="ECO:0000256" key="5">
    <source>
        <dbReference type="ARBA" id="ARBA00022837"/>
    </source>
</evidence>
<evidence type="ECO:0000256" key="2">
    <source>
        <dbReference type="ARBA" id="ARBA00009286"/>
    </source>
</evidence>
<evidence type="ECO:0000313" key="12">
    <source>
        <dbReference type="Proteomes" id="UP001530315"/>
    </source>
</evidence>
<dbReference type="Gene3D" id="1.10.287.70">
    <property type="match status" value="2"/>
</dbReference>
<dbReference type="Proteomes" id="UP001530315">
    <property type="component" value="Unassembled WGS sequence"/>
</dbReference>
<dbReference type="PROSITE" id="PS50222">
    <property type="entry name" value="EF_HAND_2"/>
    <property type="match status" value="1"/>
</dbReference>
<evidence type="ECO:0000256" key="6">
    <source>
        <dbReference type="ARBA" id="ARBA00022882"/>
    </source>
</evidence>
<keyword evidence="12" id="KW-1185">Reference proteome</keyword>
<dbReference type="AlphaFoldDB" id="A0ABD3PVB2"/>
<accession>A0ABD3PVB2</accession>
<keyword evidence="7 9" id="KW-1133">Transmembrane helix</keyword>
<comment type="subcellular location">
    <subcellularLocation>
        <location evidence="1">Membrane</location>
        <topology evidence="1">Multi-pass membrane protein</topology>
    </subcellularLocation>
</comment>
<dbReference type="GO" id="GO:0034702">
    <property type="term" value="C:monoatomic ion channel complex"/>
    <property type="evidence" value="ECO:0007669"/>
    <property type="project" value="UniProtKB-KW"/>
</dbReference>
<dbReference type="GO" id="GO:0034220">
    <property type="term" value="P:monoatomic ion transmembrane transport"/>
    <property type="evidence" value="ECO:0007669"/>
    <property type="project" value="UniProtKB-KW"/>
</dbReference>
<dbReference type="InterPro" id="IPR027359">
    <property type="entry name" value="Volt_channel_dom_sf"/>
</dbReference>
<sequence>MKESTPLLPSTLRLGRRQTLKERDIGRAAHMIKDAVIGRQDAPYEGFYDPYRNEQRVFRNAVSIVSGRLVVQLRGVVLFSCWMLFLLTFFEPPAWCRDAPHLQIVVDAEDGNYYNNVSDVKEYGDCKILFDARGTTADEENQQLYPNSNAMLLTIYQSKVIEMACVCLIALYIILEFADDAFIPRLFFYPGEKRPIHTVQCLVLVCLLRNAISDDYASATSSPFLRWLILGSFLRKNHRELWTYKNIIQKMMLPLSLLAIIILFYAWSGVVIFHNSPEGEVAFPNLADGMWTLWTCVTTANYPDVMMPSFNVYRGTALYFISFMVLCYFYVMNLVLAVAVNAYDESISERKSSRAELSKKLLSEAFKLLDHNGENSVSRETIMHVSPHVIQWITTIRRQLNLFLFLIRNTHHRRKVMTILDEDIPDFQGLSDDAIKAIMFALLDKDGDNALNRDEFLEIDAIVRLNLGKHSDYATFVEVNFPSIYQSQLYETFATCVKSERFDFVVEVILILNLILVLTRDYSILAGEDVSQDPHYQVGYKWEHLETIFTVVYVVEAMVKIMINGWKLYIESLRNTFDFFVTVLVVLATAYVYFPNSCNNHTLIQFAIMARVLRVGRLIFTIDKFRVFGAIPAEIIPAATNVFVMLFFTAYFFASLGMLLFGGVITRDPSNPTYKLLEATNFMNSGYWANNFNDMFSSLNVLFNFMIVNNWTTQASGMEHATGNKWLVRLFVFSFHLVGVIGISNVTTSLIIAGFFQQLHKVKQGNVPDEKIEEKEVLLTGSGDIFDPSCITGTDTGSRDRVYSVRVKPKHWVAPSEVCEREILQKLFSSRGISNDTDSTF</sequence>
<feature type="transmembrane region" description="Helical" evidence="9">
    <location>
        <begin position="69"/>
        <end position="90"/>
    </location>
</feature>
<keyword evidence="6" id="KW-0406">Ion transport</keyword>
<gene>
    <name evidence="11" type="ORF">ACHAW5_000867</name>
</gene>
<comment type="caution">
    <text evidence="11">The sequence shown here is derived from an EMBL/GenBank/DDBJ whole genome shotgun (WGS) entry which is preliminary data.</text>
</comment>
<dbReference type="PROSITE" id="PS00018">
    <property type="entry name" value="EF_HAND_1"/>
    <property type="match status" value="1"/>
</dbReference>
<dbReference type="Gene3D" id="1.20.120.350">
    <property type="entry name" value="Voltage-gated potassium channels. Chain C"/>
    <property type="match status" value="1"/>
</dbReference>
<keyword evidence="6" id="KW-0407">Ion channel</keyword>
<keyword evidence="5" id="KW-0106">Calcium</keyword>
<keyword evidence="6" id="KW-0813">Transport</keyword>
<dbReference type="SUPFAM" id="SSF81324">
    <property type="entry name" value="Voltage-gated potassium channels"/>
    <property type="match status" value="2"/>
</dbReference>
<keyword evidence="6" id="KW-0851">Voltage-gated channel</keyword>
<dbReference type="SUPFAM" id="SSF47473">
    <property type="entry name" value="EF-hand"/>
    <property type="match status" value="1"/>
</dbReference>
<reference evidence="11 12" key="1">
    <citation type="submission" date="2024-10" db="EMBL/GenBank/DDBJ databases">
        <title>Updated reference genomes for cyclostephanoid diatoms.</title>
        <authorList>
            <person name="Roberts W.R."/>
            <person name="Alverson A.J."/>
        </authorList>
    </citation>
    <scope>NUCLEOTIDE SEQUENCE [LARGE SCALE GENOMIC DNA]</scope>
    <source>
        <strain evidence="11 12">AJA276-08</strain>
    </source>
</reference>
<dbReference type="InterPro" id="IPR044581">
    <property type="entry name" value="TPC1_plant"/>
</dbReference>
<comment type="subunit">
    <text evidence="3">Homodimer.</text>
</comment>
<feature type="transmembrane region" description="Helical" evidence="9">
    <location>
        <begin position="504"/>
        <end position="525"/>
    </location>
</feature>
<dbReference type="InterPro" id="IPR005821">
    <property type="entry name" value="Ion_trans_dom"/>
</dbReference>
<dbReference type="InterPro" id="IPR018247">
    <property type="entry name" value="EF_Hand_1_Ca_BS"/>
</dbReference>
<evidence type="ECO:0000256" key="9">
    <source>
        <dbReference type="SAM" id="Phobius"/>
    </source>
</evidence>
<evidence type="ECO:0000259" key="10">
    <source>
        <dbReference type="PROSITE" id="PS50222"/>
    </source>
</evidence>
<dbReference type="InterPro" id="IPR011992">
    <property type="entry name" value="EF-hand-dom_pair"/>
</dbReference>
<feature type="transmembrane region" description="Helical" evidence="9">
    <location>
        <begin position="641"/>
        <end position="665"/>
    </location>
</feature>
<feature type="transmembrane region" description="Helical" evidence="9">
    <location>
        <begin position="575"/>
        <end position="594"/>
    </location>
</feature>
<feature type="transmembrane region" description="Helical" evidence="9">
    <location>
        <begin position="545"/>
        <end position="563"/>
    </location>
</feature>
<feature type="domain" description="EF-hand" evidence="10">
    <location>
        <begin position="431"/>
        <end position="466"/>
    </location>
</feature>
<protein>
    <recommendedName>
        <fullName evidence="10">EF-hand domain-containing protein</fullName>
    </recommendedName>
</protein>
<feature type="transmembrane region" description="Helical" evidence="9">
    <location>
        <begin position="726"/>
        <end position="756"/>
    </location>
</feature>
<comment type="similarity">
    <text evidence="2">Belongs to the calcium channel alpha-1 subunit (TC 1.A.1.11) family. Two pore calcium channel subfamily.</text>
</comment>
<evidence type="ECO:0000256" key="4">
    <source>
        <dbReference type="ARBA" id="ARBA00022692"/>
    </source>
</evidence>
<dbReference type="Gene3D" id="1.10.238.10">
    <property type="entry name" value="EF-hand"/>
    <property type="match status" value="1"/>
</dbReference>
<organism evidence="11 12">
    <name type="scientific">Stephanodiscus triporus</name>
    <dbReference type="NCBI Taxonomy" id="2934178"/>
    <lineage>
        <taxon>Eukaryota</taxon>
        <taxon>Sar</taxon>
        <taxon>Stramenopiles</taxon>
        <taxon>Ochrophyta</taxon>
        <taxon>Bacillariophyta</taxon>
        <taxon>Coscinodiscophyceae</taxon>
        <taxon>Thalassiosirophycidae</taxon>
        <taxon>Stephanodiscales</taxon>
        <taxon>Stephanodiscaceae</taxon>
        <taxon>Stephanodiscus</taxon>
    </lineage>
</organism>
<dbReference type="PANTHER" id="PTHR46988:SF4">
    <property type="entry name" value="ION TRANSPORT DOMAIN-CONTAINING PROTEIN"/>
    <property type="match status" value="1"/>
</dbReference>
<name>A0ABD3PVB2_9STRA</name>
<evidence type="ECO:0000256" key="7">
    <source>
        <dbReference type="ARBA" id="ARBA00022989"/>
    </source>
</evidence>
<evidence type="ECO:0000313" key="11">
    <source>
        <dbReference type="EMBL" id="KAL3791564.1"/>
    </source>
</evidence>
<keyword evidence="8 9" id="KW-0472">Membrane</keyword>
<dbReference type="EMBL" id="JALLAZ020000590">
    <property type="protein sequence ID" value="KAL3791564.1"/>
    <property type="molecule type" value="Genomic_DNA"/>
</dbReference>
<proteinExistence type="inferred from homology"/>
<dbReference type="InterPro" id="IPR002048">
    <property type="entry name" value="EF_hand_dom"/>
</dbReference>
<dbReference type="PANTHER" id="PTHR46988">
    <property type="entry name" value="TWO PORE CALCIUM CHANNEL PROTEIN 1"/>
    <property type="match status" value="1"/>
</dbReference>
<feature type="transmembrane region" description="Helical" evidence="9">
    <location>
        <begin position="317"/>
        <end position="343"/>
    </location>
</feature>
<evidence type="ECO:0000256" key="1">
    <source>
        <dbReference type="ARBA" id="ARBA00004141"/>
    </source>
</evidence>